<gene>
    <name evidence="3" type="ORF">EJB05_12075</name>
</gene>
<name>A0A5J9VSX8_9POAL</name>
<feature type="transmembrane region" description="Helical" evidence="1">
    <location>
        <begin position="50"/>
        <end position="67"/>
    </location>
</feature>
<evidence type="ECO:0000313" key="3">
    <source>
        <dbReference type="EMBL" id="TVU38691.1"/>
    </source>
</evidence>
<proteinExistence type="predicted"/>
<comment type="caution">
    <text evidence="3">The sequence shown here is derived from an EMBL/GenBank/DDBJ whole genome shotgun (WGS) entry which is preliminary data.</text>
</comment>
<reference evidence="3 4" key="1">
    <citation type="journal article" date="2019" name="Sci. Rep.">
        <title>A high-quality genome of Eragrostis curvula grass provides insights into Poaceae evolution and supports new strategies to enhance forage quality.</title>
        <authorList>
            <person name="Carballo J."/>
            <person name="Santos B.A.C.M."/>
            <person name="Zappacosta D."/>
            <person name="Garbus I."/>
            <person name="Selva J.P."/>
            <person name="Gallo C.A."/>
            <person name="Diaz A."/>
            <person name="Albertini E."/>
            <person name="Caccamo M."/>
            <person name="Echenique V."/>
        </authorList>
    </citation>
    <scope>NUCLEOTIDE SEQUENCE [LARGE SCALE GENOMIC DNA]</scope>
    <source>
        <strain evidence="4">cv. Victoria</strain>
        <tissue evidence="3">Leaf</tissue>
    </source>
</reference>
<dbReference type="AlphaFoldDB" id="A0A5J9VSX8"/>
<keyword evidence="4" id="KW-1185">Reference proteome</keyword>
<keyword evidence="1" id="KW-0472">Membrane</keyword>
<dbReference type="Gramene" id="TVU38691">
    <property type="protein sequence ID" value="TVU38691"/>
    <property type="gene ID" value="EJB05_12075"/>
</dbReference>
<accession>A0A5J9VSX8</accession>
<sequence>MAKPAIAIPLTMALVALIAVTLHLQAQVTPSPFGQYHRNKKKVMAKPATTIPLAMALVALIAVTLHLQAQAGMEGDASVQELSRPKQATTMVMNGANLVCQRCHCCIAWGDDPETCYTSCCYKGSQMQTCGCAACGGN</sequence>
<feature type="chain" id="PRO_5023932279" evidence="2">
    <location>
        <begin position="27"/>
        <end position="138"/>
    </location>
</feature>
<keyword evidence="1" id="KW-0812">Transmembrane</keyword>
<keyword evidence="1" id="KW-1133">Transmembrane helix</keyword>
<keyword evidence="2" id="KW-0732">Signal</keyword>
<evidence type="ECO:0000313" key="4">
    <source>
        <dbReference type="Proteomes" id="UP000324897"/>
    </source>
</evidence>
<protein>
    <submittedName>
        <fullName evidence="3">Uncharacterized protein</fullName>
    </submittedName>
</protein>
<dbReference type="EMBL" id="RWGY01000007">
    <property type="protein sequence ID" value="TVU38691.1"/>
    <property type="molecule type" value="Genomic_DNA"/>
</dbReference>
<dbReference type="Proteomes" id="UP000324897">
    <property type="component" value="Chromosome 4"/>
</dbReference>
<feature type="signal peptide" evidence="2">
    <location>
        <begin position="1"/>
        <end position="26"/>
    </location>
</feature>
<organism evidence="3 4">
    <name type="scientific">Eragrostis curvula</name>
    <name type="common">weeping love grass</name>
    <dbReference type="NCBI Taxonomy" id="38414"/>
    <lineage>
        <taxon>Eukaryota</taxon>
        <taxon>Viridiplantae</taxon>
        <taxon>Streptophyta</taxon>
        <taxon>Embryophyta</taxon>
        <taxon>Tracheophyta</taxon>
        <taxon>Spermatophyta</taxon>
        <taxon>Magnoliopsida</taxon>
        <taxon>Liliopsida</taxon>
        <taxon>Poales</taxon>
        <taxon>Poaceae</taxon>
        <taxon>PACMAD clade</taxon>
        <taxon>Chloridoideae</taxon>
        <taxon>Eragrostideae</taxon>
        <taxon>Eragrostidinae</taxon>
        <taxon>Eragrostis</taxon>
    </lineage>
</organism>
<evidence type="ECO:0000256" key="1">
    <source>
        <dbReference type="SAM" id="Phobius"/>
    </source>
</evidence>
<evidence type="ECO:0000256" key="2">
    <source>
        <dbReference type="SAM" id="SignalP"/>
    </source>
</evidence>